<dbReference type="AlphaFoldDB" id="A0AA42DP79"/>
<dbReference type="PANTHER" id="PTHR39185">
    <property type="entry name" value="SWARMING MOTILITY PROTEIN SWRD"/>
    <property type="match status" value="1"/>
</dbReference>
<evidence type="ECO:0000313" key="2">
    <source>
        <dbReference type="Proteomes" id="UP001169242"/>
    </source>
</evidence>
<dbReference type="Proteomes" id="UP001169242">
    <property type="component" value="Unassembled WGS sequence"/>
</dbReference>
<sequence>MITLTKLNGANFSLNAELIESIETTPDTVITTQTGKKYVVQESEEIVIQKVITYKRLIYIPV</sequence>
<dbReference type="Pfam" id="PF06289">
    <property type="entry name" value="FlbD"/>
    <property type="match status" value="1"/>
</dbReference>
<keyword evidence="1" id="KW-0969">Cilium</keyword>
<dbReference type="EMBL" id="JAQIFT010000049">
    <property type="protein sequence ID" value="MDA3732593.1"/>
    <property type="molecule type" value="Genomic_DNA"/>
</dbReference>
<gene>
    <name evidence="1" type="ORF">PBV87_13960</name>
</gene>
<comment type="caution">
    <text evidence="1">The sequence shown here is derived from an EMBL/GenBank/DDBJ whole genome shotgun (WGS) entry which is preliminary data.</text>
</comment>
<keyword evidence="1" id="KW-0282">Flagellum</keyword>
<protein>
    <submittedName>
        <fullName evidence="1">Flagellar FlbD family protein</fullName>
    </submittedName>
</protein>
<dbReference type="InterPro" id="IPR009384">
    <property type="entry name" value="SwrD-like"/>
</dbReference>
<organism evidence="1 2">
    <name type="scientific">Holtiella tumoricola</name>
    <dbReference type="NCBI Taxonomy" id="3018743"/>
    <lineage>
        <taxon>Bacteria</taxon>
        <taxon>Bacillati</taxon>
        <taxon>Bacillota</taxon>
        <taxon>Clostridia</taxon>
        <taxon>Lachnospirales</taxon>
        <taxon>Cellulosilyticaceae</taxon>
        <taxon>Holtiella</taxon>
    </lineage>
</organism>
<dbReference type="RefSeq" id="WP_053983928.1">
    <property type="nucleotide sequence ID" value="NZ_JAQIFT010000049.1"/>
</dbReference>
<reference evidence="1" key="1">
    <citation type="journal article" date="2023" name="Int. J. Syst. Evol. Microbiol.">
        <title>&lt;i&gt;Holtiella tumoricola&lt;/i&gt; gen. nov. sp. nov., isolated from a human clinical sample.</title>
        <authorList>
            <person name="Allen-Vercoe E."/>
            <person name="Daigneault M.C."/>
            <person name="Vancuren S.J."/>
            <person name="Cochrane K."/>
            <person name="O'Neal L.L."/>
            <person name="Sankaranarayanan K."/>
            <person name="Lawson P.A."/>
        </authorList>
    </citation>
    <scope>NUCLEOTIDE SEQUENCE</scope>
    <source>
        <strain evidence="1">CC70A</strain>
    </source>
</reference>
<proteinExistence type="predicted"/>
<evidence type="ECO:0000313" key="1">
    <source>
        <dbReference type="EMBL" id="MDA3732593.1"/>
    </source>
</evidence>
<accession>A0AA42DP79</accession>
<dbReference type="PANTHER" id="PTHR39185:SF1">
    <property type="entry name" value="SWARMING MOTILITY PROTEIN SWRD"/>
    <property type="match status" value="1"/>
</dbReference>
<keyword evidence="1" id="KW-0966">Cell projection</keyword>
<name>A0AA42DP79_9FIRM</name>
<keyword evidence="2" id="KW-1185">Reference proteome</keyword>